<protein>
    <submittedName>
        <fullName evidence="2">Uncharacterized protein</fullName>
    </submittedName>
</protein>
<feature type="compositionally biased region" description="Polar residues" evidence="1">
    <location>
        <begin position="47"/>
        <end position="63"/>
    </location>
</feature>
<feature type="region of interest" description="Disordered" evidence="1">
    <location>
        <begin position="1"/>
        <end position="146"/>
    </location>
</feature>
<proteinExistence type="predicted"/>
<feature type="compositionally biased region" description="Polar residues" evidence="1">
    <location>
        <begin position="107"/>
        <end position="117"/>
    </location>
</feature>
<feature type="non-terminal residue" evidence="2">
    <location>
        <position position="146"/>
    </location>
</feature>
<sequence>AAWSGFTDDDLKKMRRPAQTDDPTANSNRKIPVQAQQQKQRREKALRSSSQTDESPESITVRQKSLDRIDPSMKLSKQNRPTSENQSAAVSVTNSLDNTKIVEKTKQPNAEETQSPASEHIVRDESSDGSIDLPDQLKQLQSSDIK</sequence>
<reference evidence="2" key="1">
    <citation type="submission" date="2014-12" db="EMBL/GenBank/DDBJ databases">
        <title>Insight into the proteome of Arion vulgaris.</title>
        <authorList>
            <person name="Aradska J."/>
            <person name="Bulat T."/>
            <person name="Smidak R."/>
            <person name="Sarate P."/>
            <person name="Gangsoo J."/>
            <person name="Sialana F."/>
            <person name="Bilban M."/>
            <person name="Lubec G."/>
        </authorList>
    </citation>
    <scope>NUCLEOTIDE SEQUENCE</scope>
    <source>
        <tissue evidence="2">Skin</tissue>
    </source>
</reference>
<name>A0A0B6YSH6_9EUPU</name>
<gene>
    <name evidence="2" type="primary">ORF35112</name>
</gene>
<feature type="compositionally biased region" description="Polar residues" evidence="1">
    <location>
        <begin position="75"/>
        <end position="98"/>
    </location>
</feature>
<dbReference type="EMBL" id="HACG01012207">
    <property type="protein sequence ID" value="CEK59072.1"/>
    <property type="molecule type" value="Transcribed_RNA"/>
</dbReference>
<accession>A0A0B6YSH6</accession>
<organism evidence="2">
    <name type="scientific">Arion vulgaris</name>
    <dbReference type="NCBI Taxonomy" id="1028688"/>
    <lineage>
        <taxon>Eukaryota</taxon>
        <taxon>Metazoa</taxon>
        <taxon>Spiralia</taxon>
        <taxon>Lophotrochozoa</taxon>
        <taxon>Mollusca</taxon>
        <taxon>Gastropoda</taxon>
        <taxon>Heterobranchia</taxon>
        <taxon>Euthyneura</taxon>
        <taxon>Panpulmonata</taxon>
        <taxon>Eupulmonata</taxon>
        <taxon>Stylommatophora</taxon>
        <taxon>Helicina</taxon>
        <taxon>Arionoidea</taxon>
        <taxon>Arionidae</taxon>
        <taxon>Arion</taxon>
    </lineage>
</organism>
<dbReference type="AlphaFoldDB" id="A0A0B6YSH6"/>
<evidence type="ECO:0000313" key="2">
    <source>
        <dbReference type="EMBL" id="CEK59072.1"/>
    </source>
</evidence>
<feature type="non-terminal residue" evidence="2">
    <location>
        <position position="1"/>
    </location>
</feature>
<evidence type="ECO:0000256" key="1">
    <source>
        <dbReference type="SAM" id="MobiDB-lite"/>
    </source>
</evidence>